<dbReference type="SUPFAM" id="SSF48371">
    <property type="entry name" value="ARM repeat"/>
    <property type="match status" value="1"/>
</dbReference>
<reference evidence="9" key="1">
    <citation type="journal article" date="2017" name="Front. Plant Sci.">
        <title>Climate Clever Clovers: New Paradigm to Reduce the Environmental Footprint of Ruminants by Breeding Low Methanogenic Forages Utilizing Haplotype Variation.</title>
        <authorList>
            <person name="Kaur P."/>
            <person name="Appels R."/>
            <person name="Bayer P.E."/>
            <person name="Keeble-Gagnere G."/>
            <person name="Wang J."/>
            <person name="Hirakawa H."/>
            <person name="Shirasawa K."/>
            <person name="Vercoe P."/>
            <person name="Stefanova K."/>
            <person name="Durmic Z."/>
            <person name="Nichols P."/>
            <person name="Revell C."/>
            <person name="Isobe S.N."/>
            <person name="Edwards D."/>
            <person name="Erskine W."/>
        </authorList>
    </citation>
    <scope>NUCLEOTIDE SEQUENCE [LARGE SCALE GENOMIC DNA]</scope>
    <source>
        <strain evidence="9">cv. Daliak</strain>
    </source>
</reference>
<proteinExistence type="predicted"/>
<keyword evidence="7" id="KW-0131">Cell cycle</keyword>
<evidence type="ECO:0000256" key="7">
    <source>
        <dbReference type="ARBA" id="ARBA00023306"/>
    </source>
</evidence>
<dbReference type="GO" id="GO:0000785">
    <property type="term" value="C:chromatin"/>
    <property type="evidence" value="ECO:0007669"/>
    <property type="project" value="TreeGrafter"/>
</dbReference>
<dbReference type="GO" id="GO:0051301">
    <property type="term" value="P:cell division"/>
    <property type="evidence" value="ECO:0007669"/>
    <property type="project" value="UniProtKB-KW"/>
</dbReference>
<keyword evidence="5" id="KW-0234">DNA repair</keyword>
<evidence type="ECO:0000256" key="2">
    <source>
        <dbReference type="ARBA" id="ARBA00022618"/>
    </source>
</evidence>
<dbReference type="GO" id="GO:0005634">
    <property type="term" value="C:nucleus"/>
    <property type="evidence" value="ECO:0007669"/>
    <property type="project" value="UniProtKB-SubCell"/>
</dbReference>
<evidence type="ECO:0000313" key="8">
    <source>
        <dbReference type="EMBL" id="GAU17713.1"/>
    </source>
</evidence>
<keyword evidence="3" id="KW-0227">DNA damage</keyword>
<evidence type="ECO:0000256" key="5">
    <source>
        <dbReference type="ARBA" id="ARBA00023204"/>
    </source>
</evidence>
<protein>
    <recommendedName>
        <fullName evidence="10">Mon2/Sec7/BIG1-like dimerisation and cyclophilin-binding domain-containing protein</fullName>
    </recommendedName>
</protein>
<evidence type="ECO:0008006" key="10">
    <source>
        <dbReference type="Google" id="ProtNLM"/>
    </source>
</evidence>
<evidence type="ECO:0000256" key="4">
    <source>
        <dbReference type="ARBA" id="ARBA00022776"/>
    </source>
</evidence>
<evidence type="ECO:0000256" key="6">
    <source>
        <dbReference type="ARBA" id="ARBA00023242"/>
    </source>
</evidence>
<evidence type="ECO:0000256" key="3">
    <source>
        <dbReference type="ARBA" id="ARBA00022763"/>
    </source>
</evidence>
<organism evidence="8 9">
    <name type="scientific">Trifolium subterraneum</name>
    <name type="common">Subterranean clover</name>
    <dbReference type="NCBI Taxonomy" id="3900"/>
    <lineage>
        <taxon>Eukaryota</taxon>
        <taxon>Viridiplantae</taxon>
        <taxon>Streptophyta</taxon>
        <taxon>Embryophyta</taxon>
        <taxon>Tracheophyta</taxon>
        <taxon>Spermatophyta</taxon>
        <taxon>Magnoliopsida</taxon>
        <taxon>eudicotyledons</taxon>
        <taxon>Gunneridae</taxon>
        <taxon>Pentapetalae</taxon>
        <taxon>rosids</taxon>
        <taxon>fabids</taxon>
        <taxon>Fabales</taxon>
        <taxon>Fabaceae</taxon>
        <taxon>Papilionoideae</taxon>
        <taxon>50 kb inversion clade</taxon>
        <taxon>NPAAA clade</taxon>
        <taxon>Hologalegina</taxon>
        <taxon>IRL clade</taxon>
        <taxon>Trifolieae</taxon>
        <taxon>Trifolium</taxon>
    </lineage>
</organism>
<keyword evidence="2" id="KW-0132">Cell division</keyword>
<dbReference type="Proteomes" id="UP000242715">
    <property type="component" value="Unassembled WGS sequence"/>
</dbReference>
<name>A0A2Z6LJQ1_TRISU</name>
<keyword evidence="6" id="KW-0539">Nucleus</keyword>
<keyword evidence="9" id="KW-1185">Reference proteome</keyword>
<keyword evidence="4" id="KW-0498">Mitosis</keyword>
<dbReference type="Pfam" id="PF20168">
    <property type="entry name" value="PDS5"/>
    <property type="match status" value="1"/>
</dbReference>
<dbReference type="InterPro" id="IPR016024">
    <property type="entry name" value="ARM-type_fold"/>
</dbReference>
<evidence type="ECO:0000256" key="1">
    <source>
        <dbReference type="ARBA" id="ARBA00004123"/>
    </source>
</evidence>
<dbReference type="AlphaFoldDB" id="A0A2Z6LJQ1"/>
<gene>
    <name evidence="8" type="ORF">TSUD_07750</name>
</gene>
<dbReference type="OrthoDB" id="200660at2759"/>
<dbReference type="InterPro" id="IPR039776">
    <property type="entry name" value="Pds5"/>
</dbReference>
<dbReference type="GO" id="GO:0007064">
    <property type="term" value="P:mitotic sister chromatid cohesion"/>
    <property type="evidence" value="ECO:0007669"/>
    <property type="project" value="InterPro"/>
</dbReference>
<evidence type="ECO:0000313" key="9">
    <source>
        <dbReference type="Proteomes" id="UP000242715"/>
    </source>
</evidence>
<dbReference type="EMBL" id="DF973175">
    <property type="protein sequence ID" value="GAU17713.1"/>
    <property type="molecule type" value="Genomic_DNA"/>
</dbReference>
<dbReference type="GO" id="GO:0006281">
    <property type="term" value="P:DNA repair"/>
    <property type="evidence" value="ECO:0007669"/>
    <property type="project" value="UniProtKB-KW"/>
</dbReference>
<accession>A0A2Z6LJQ1</accession>
<comment type="subcellular location">
    <subcellularLocation>
        <location evidence="1">Nucleus</location>
    </subcellularLocation>
</comment>
<dbReference type="GO" id="GO:0035825">
    <property type="term" value="P:homologous recombination"/>
    <property type="evidence" value="ECO:0007669"/>
    <property type="project" value="UniProtKB-ARBA"/>
</dbReference>
<dbReference type="PANTHER" id="PTHR12663:SF3">
    <property type="entry name" value="SISTER CHROMATID COHESION PROTEIN PDS5 HOMOLOG C"/>
    <property type="match status" value="1"/>
</dbReference>
<dbReference type="PANTHER" id="PTHR12663">
    <property type="entry name" value="ANDROGEN INDUCED INHIBITOR OF PROLIFERATION AS3 / PDS5-RELATED"/>
    <property type="match status" value="1"/>
</dbReference>
<sequence length="249" mass="27941">MASANKELEEELLEAGNKLFDPPSVEDLLLLLFKVGRCLQRVEQSPTESMQNAISPSLKALVDDKLIKHSDVGVKVAVTSCLIQLTRITAPDAPYNDDQMMEVLRLIVSSFENLHDTSSQLYGERILVLEVFEKVRLFVVMLDLQCDALILEMFQNFFKTIREYHPEKVFSSMKTIMVLILEEGGLSEDTAFNLLSPIMDSLDNGNEVVLPIARKLGESVLQNCPTHLKTYSRQIAMLSLAHSRTARAA</sequence>